<comment type="caution">
    <text evidence="2">The sequence shown here is derived from an EMBL/GenBank/DDBJ whole genome shotgun (WGS) entry which is preliminary data.</text>
</comment>
<dbReference type="AlphaFoldDB" id="A0A9W4XW73"/>
<gene>
    <name evidence="2" type="ORF">PDIGIT_LOCUS8626</name>
</gene>
<evidence type="ECO:0000313" key="2">
    <source>
        <dbReference type="EMBL" id="CAI6335542.1"/>
    </source>
</evidence>
<keyword evidence="3" id="KW-1185">Reference proteome</keyword>
<dbReference type="Proteomes" id="UP001152607">
    <property type="component" value="Unassembled WGS sequence"/>
</dbReference>
<accession>A0A9W4XW73</accession>
<proteinExistence type="predicted"/>
<feature type="chain" id="PRO_5040795660" evidence="1">
    <location>
        <begin position="19"/>
        <end position="166"/>
    </location>
</feature>
<organism evidence="2 3">
    <name type="scientific">Periconia digitata</name>
    <dbReference type="NCBI Taxonomy" id="1303443"/>
    <lineage>
        <taxon>Eukaryota</taxon>
        <taxon>Fungi</taxon>
        <taxon>Dikarya</taxon>
        <taxon>Ascomycota</taxon>
        <taxon>Pezizomycotina</taxon>
        <taxon>Dothideomycetes</taxon>
        <taxon>Pleosporomycetidae</taxon>
        <taxon>Pleosporales</taxon>
        <taxon>Massarineae</taxon>
        <taxon>Periconiaceae</taxon>
        <taxon>Periconia</taxon>
    </lineage>
</organism>
<dbReference type="EMBL" id="CAOQHR010000005">
    <property type="protein sequence ID" value="CAI6335542.1"/>
    <property type="molecule type" value="Genomic_DNA"/>
</dbReference>
<keyword evidence="1" id="KW-0732">Signal</keyword>
<protein>
    <submittedName>
        <fullName evidence="2">Uncharacterized protein</fullName>
    </submittedName>
</protein>
<evidence type="ECO:0000256" key="1">
    <source>
        <dbReference type="SAM" id="SignalP"/>
    </source>
</evidence>
<feature type="signal peptide" evidence="1">
    <location>
        <begin position="1"/>
        <end position="18"/>
    </location>
</feature>
<sequence length="166" mass="17781">MQFTTIATLLGLAATGLAAPTSSASGEVAAVGLRSTEAVNTTPNFEKRKFRGGWCGLHMKIVDGDYSQATITIKDGEGNSLETTHKQEARGSILYFEFTKGLPTSDPINIQVGGLKAGLARIEYKDQDISTGGYNTQNANCKVGKYDQPNVYKDRTTVDLDCGFSC</sequence>
<reference evidence="2" key="1">
    <citation type="submission" date="2023-01" db="EMBL/GenBank/DDBJ databases">
        <authorList>
            <person name="Van Ghelder C."/>
            <person name="Rancurel C."/>
        </authorList>
    </citation>
    <scope>NUCLEOTIDE SEQUENCE</scope>
    <source>
        <strain evidence="2">CNCM I-4278</strain>
    </source>
</reference>
<evidence type="ECO:0000313" key="3">
    <source>
        <dbReference type="Proteomes" id="UP001152607"/>
    </source>
</evidence>
<name>A0A9W4XW73_9PLEO</name>